<dbReference type="AlphaFoldDB" id="A0A316AJY8"/>
<evidence type="ECO:0000313" key="2">
    <source>
        <dbReference type="EMBL" id="PWJ58073.1"/>
    </source>
</evidence>
<proteinExistence type="predicted"/>
<evidence type="ECO:0000313" key="3">
    <source>
        <dbReference type="Proteomes" id="UP000245880"/>
    </source>
</evidence>
<evidence type="ECO:0000259" key="1">
    <source>
        <dbReference type="Pfam" id="PF21880"/>
    </source>
</evidence>
<comment type="caution">
    <text evidence="2">The sequence shown here is derived from an EMBL/GenBank/DDBJ whole genome shotgun (WGS) entry which is preliminary data.</text>
</comment>
<reference evidence="2 3" key="1">
    <citation type="submission" date="2018-03" db="EMBL/GenBank/DDBJ databases">
        <title>Genomic Encyclopedia of Archaeal and Bacterial Type Strains, Phase II (KMG-II): from individual species to whole genera.</title>
        <authorList>
            <person name="Goeker M."/>
        </authorList>
    </citation>
    <scope>NUCLEOTIDE SEQUENCE [LARGE SCALE GENOMIC DNA]</scope>
    <source>
        <strain evidence="2 3">DSM 100346</strain>
    </source>
</reference>
<dbReference type="OrthoDB" id="3034787at2"/>
<organism evidence="2 3">
    <name type="scientific">Dyadobacter jejuensis</name>
    <dbReference type="NCBI Taxonomy" id="1082580"/>
    <lineage>
        <taxon>Bacteria</taxon>
        <taxon>Pseudomonadati</taxon>
        <taxon>Bacteroidota</taxon>
        <taxon>Cytophagia</taxon>
        <taxon>Cytophagales</taxon>
        <taxon>Spirosomataceae</taxon>
        <taxon>Dyadobacter</taxon>
    </lineage>
</organism>
<name>A0A316AJY8_9BACT</name>
<dbReference type="InterPro" id="IPR054209">
    <property type="entry name" value="DUF6916"/>
</dbReference>
<dbReference type="Pfam" id="PF21880">
    <property type="entry name" value="DUF6916"/>
    <property type="match status" value="1"/>
</dbReference>
<keyword evidence="3" id="KW-1185">Reference proteome</keyword>
<dbReference type="Proteomes" id="UP000245880">
    <property type="component" value="Unassembled WGS sequence"/>
</dbReference>
<accession>A0A316AJY8</accession>
<dbReference type="RefSeq" id="WP_109674657.1">
    <property type="nucleotide sequence ID" value="NZ_QGDT01000005.1"/>
</dbReference>
<feature type="domain" description="DUF6916" evidence="1">
    <location>
        <begin position="10"/>
        <end position="101"/>
    </location>
</feature>
<protein>
    <recommendedName>
        <fullName evidence="1">DUF6916 domain-containing protein</fullName>
    </recommendedName>
</protein>
<dbReference type="EMBL" id="QGDT01000005">
    <property type="protein sequence ID" value="PWJ58073.1"/>
    <property type="molecule type" value="Genomic_DNA"/>
</dbReference>
<sequence length="102" mass="11689">MEKYDLSKVTEQDFRDHLGQKLYIEFTLDQAEPVIVTKITPLETYSPIKRGAFSVVLQTEGVNDHWPQGIYRLLHPSTGLFEVFLVPIGADQNGMQYEVIFS</sequence>
<gene>
    <name evidence="2" type="ORF">CLV98_105255</name>
</gene>